<gene>
    <name evidence="10" type="ORF">UT34_C0001G0534</name>
</gene>
<dbReference type="STRING" id="1619100.UT34_C0001G0534"/>
<evidence type="ECO:0000256" key="2">
    <source>
        <dbReference type="ARBA" id="ARBA00023012"/>
    </source>
</evidence>
<dbReference type="AlphaFoldDB" id="A0A0G0MTJ9"/>
<keyword evidence="1 6" id="KW-0597">Phosphoprotein</keyword>
<name>A0A0G0MTJ9_9BACT</name>
<protein>
    <submittedName>
        <fullName evidence="10">Two component transcriptional regulator, winged helix family</fullName>
    </submittedName>
</protein>
<dbReference type="Gene3D" id="3.40.50.2300">
    <property type="match status" value="1"/>
</dbReference>
<evidence type="ECO:0000313" key="10">
    <source>
        <dbReference type="EMBL" id="KKR06493.1"/>
    </source>
</evidence>
<dbReference type="SUPFAM" id="SSF46894">
    <property type="entry name" value="C-terminal effector domain of the bipartite response regulators"/>
    <property type="match status" value="1"/>
</dbReference>
<dbReference type="InterPro" id="IPR001867">
    <property type="entry name" value="OmpR/PhoB-type_DNA-bd"/>
</dbReference>
<comment type="caution">
    <text evidence="10">The sequence shown here is derived from an EMBL/GenBank/DDBJ whole genome shotgun (WGS) entry which is preliminary data.</text>
</comment>
<dbReference type="InterPro" id="IPR036388">
    <property type="entry name" value="WH-like_DNA-bd_sf"/>
</dbReference>
<reference evidence="10 11" key="1">
    <citation type="journal article" date="2015" name="Nature">
        <title>rRNA introns, odd ribosomes, and small enigmatic genomes across a large radiation of phyla.</title>
        <authorList>
            <person name="Brown C.T."/>
            <person name="Hug L.A."/>
            <person name="Thomas B.C."/>
            <person name="Sharon I."/>
            <person name="Castelle C.J."/>
            <person name="Singh A."/>
            <person name="Wilkins M.J."/>
            <person name="Williams K.H."/>
            <person name="Banfield J.F."/>
        </authorList>
    </citation>
    <scope>NUCLEOTIDE SEQUENCE [LARGE SCALE GENOMIC DNA]</scope>
</reference>
<evidence type="ECO:0000256" key="7">
    <source>
        <dbReference type="PROSITE-ProRule" id="PRU01091"/>
    </source>
</evidence>
<evidence type="ECO:0000256" key="3">
    <source>
        <dbReference type="ARBA" id="ARBA00023015"/>
    </source>
</evidence>
<dbReference type="GO" id="GO:0000156">
    <property type="term" value="F:phosphorelay response regulator activity"/>
    <property type="evidence" value="ECO:0007669"/>
    <property type="project" value="TreeGrafter"/>
</dbReference>
<dbReference type="InterPro" id="IPR039420">
    <property type="entry name" value="WalR-like"/>
</dbReference>
<evidence type="ECO:0000256" key="1">
    <source>
        <dbReference type="ARBA" id="ARBA00022553"/>
    </source>
</evidence>
<keyword evidence="4 7" id="KW-0238">DNA-binding</keyword>
<dbReference type="Gene3D" id="6.10.250.690">
    <property type="match status" value="1"/>
</dbReference>
<dbReference type="PANTHER" id="PTHR48111:SF22">
    <property type="entry name" value="REGULATOR OF RPOS"/>
    <property type="match status" value="1"/>
</dbReference>
<keyword evidence="3" id="KW-0805">Transcription regulation</keyword>
<evidence type="ECO:0000313" key="11">
    <source>
        <dbReference type="Proteomes" id="UP000034799"/>
    </source>
</evidence>
<feature type="domain" description="OmpR/PhoB-type" evidence="9">
    <location>
        <begin position="124"/>
        <end position="219"/>
    </location>
</feature>
<feature type="DNA-binding region" description="OmpR/PhoB-type" evidence="7">
    <location>
        <begin position="124"/>
        <end position="219"/>
    </location>
</feature>
<dbReference type="InterPro" id="IPR016032">
    <property type="entry name" value="Sig_transdc_resp-reg_C-effctor"/>
</dbReference>
<keyword evidence="5" id="KW-0804">Transcription</keyword>
<proteinExistence type="predicted"/>
<dbReference type="GO" id="GO:0000976">
    <property type="term" value="F:transcription cis-regulatory region binding"/>
    <property type="evidence" value="ECO:0007669"/>
    <property type="project" value="TreeGrafter"/>
</dbReference>
<dbReference type="Proteomes" id="UP000034799">
    <property type="component" value="Unassembled WGS sequence"/>
</dbReference>
<accession>A0A0G0MTJ9</accession>
<dbReference type="Pfam" id="PF00486">
    <property type="entry name" value="Trans_reg_C"/>
    <property type="match status" value="1"/>
</dbReference>
<evidence type="ECO:0000256" key="6">
    <source>
        <dbReference type="PROSITE-ProRule" id="PRU00169"/>
    </source>
</evidence>
<dbReference type="PANTHER" id="PTHR48111">
    <property type="entry name" value="REGULATOR OF RPOS"/>
    <property type="match status" value="1"/>
</dbReference>
<dbReference type="CDD" id="cd00383">
    <property type="entry name" value="trans_reg_C"/>
    <property type="match status" value="1"/>
</dbReference>
<evidence type="ECO:0000259" key="8">
    <source>
        <dbReference type="PROSITE" id="PS50110"/>
    </source>
</evidence>
<evidence type="ECO:0000256" key="5">
    <source>
        <dbReference type="ARBA" id="ARBA00023163"/>
    </source>
</evidence>
<dbReference type="EMBL" id="LBWK01000001">
    <property type="protein sequence ID" value="KKR06493.1"/>
    <property type="molecule type" value="Genomic_DNA"/>
</dbReference>
<dbReference type="PROSITE" id="PS50110">
    <property type="entry name" value="RESPONSE_REGULATORY"/>
    <property type="match status" value="1"/>
</dbReference>
<dbReference type="Pfam" id="PF00072">
    <property type="entry name" value="Response_reg"/>
    <property type="match status" value="1"/>
</dbReference>
<dbReference type="SUPFAM" id="SSF52172">
    <property type="entry name" value="CheY-like"/>
    <property type="match status" value="1"/>
</dbReference>
<dbReference type="GO" id="GO:0032993">
    <property type="term" value="C:protein-DNA complex"/>
    <property type="evidence" value="ECO:0007669"/>
    <property type="project" value="TreeGrafter"/>
</dbReference>
<dbReference type="SMART" id="SM00448">
    <property type="entry name" value="REC"/>
    <property type="match status" value="1"/>
</dbReference>
<evidence type="ECO:0000256" key="4">
    <source>
        <dbReference type="ARBA" id="ARBA00023125"/>
    </source>
</evidence>
<dbReference type="InterPro" id="IPR011006">
    <property type="entry name" value="CheY-like_superfamily"/>
</dbReference>
<dbReference type="PROSITE" id="PS51755">
    <property type="entry name" value="OMPR_PHOB"/>
    <property type="match status" value="1"/>
</dbReference>
<dbReference type="SMART" id="SM00862">
    <property type="entry name" value="Trans_reg_C"/>
    <property type="match status" value="1"/>
</dbReference>
<organism evidence="10 11">
    <name type="scientific">candidate division WS6 bacterium GW2011_GWF2_39_15</name>
    <dbReference type="NCBI Taxonomy" id="1619100"/>
    <lineage>
        <taxon>Bacteria</taxon>
        <taxon>Candidatus Dojkabacteria</taxon>
    </lineage>
</organism>
<dbReference type="GO" id="GO:0005829">
    <property type="term" value="C:cytosol"/>
    <property type="evidence" value="ECO:0007669"/>
    <property type="project" value="TreeGrafter"/>
</dbReference>
<feature type="domain" description="Response regulatory" evidence="8">
    <location>
        <begin position="2"/>
        <end position="116"/>
    </location>
</feature>
<sequence>MNILIIEDYPSVAQITKNILESNGWFTEINSSKKAKEIKYEECVFDLIIMDVNLKETSSSLLVKEIRNKAGRILILGIASKATWKEKVLFLNEGADDVLDYPYAIQELLARINSLLRRPKTREEKYLRFKDINIDTDLKYVTKDNEEIPLRRREYTLLEYLVKNKNRTLTRNELLEKVWDYRKLTTSNTVDVHVKKLRDKLQEKDLIKTVHGFGYVVKDTD</sequence>
<dbReference type="GO" id="GO:0006355">
    <property type="term" value="P:regulation of DNA-templated transcription"/>
    <property type="evidence" value="ECO:0007669"/>
    <property type="project" value="InterPro"/>
</dbReference>
<keyword evidence="2" id="KW-0902">Two-component regulatory system</keyword>
<dbReference type="InterPro" id="IPR001789">
    <property type="entry name" value="Sig_transdc_resp-reg_receiver"/>
</dbReference>
<evidence type="ECO:0000259" key="9">
    <source>
        <dbReference type="PROSITE" id="PS51755"/>
    </source>
</evidence>
<feature type="modified residue" description="4-aspartylphosphate" evidence="6">
    <location>
        <position position="51"/>
    </location>
</feature>
<dbReference type="Gene3D" id="1.10.10.10">
    <property type="entry name" value="Winged helix-like DNA-binding domain superfamily/Winged helix DNA-binding domain"/>
    <property type="match status" value="1"/>
</dbReference>